<dbReference type="GO" id="GO:0005524">
    <property type="term" value="F:ATP binding"/>
    <property type="evidence" value="ECO:0007669"/>
    <property type="project" value="UniProtKB-KW"/>
</dbReference>
<protein>
    <recommendedName>
        <fullName evidence="1">RNA helicase</fullName>
        <ecNumber evidence="1">3.6.4.13</ecNumber>
    </recommendedName>
</protein>
<dbReference type="PROSITE" id="PS50084">
    <property type="entry name" value="KH_TYPE_1"/>
    <property type="match status" value="1"/>
</dbReference>
<dbReference type="CDD" id="cd17917">
    <property type="entry name" value="DEXHc_RHA-like"/>
    <property type="match status" value="1"/>
</dbReference>
<evidence type="ECO:0000256" key="7">
    <source>
        <dbReference type="ARBA" id="ARBA00022786"/>
    </source>
</evidence>
<dbReference type="PANTHER" id="PTHR18934:SF91">
    <property type="entry name" value="PRE-MRNA-SPLICING FACTOR ATP-DEPENDENT RNA HELICASE PRP16"/>
    <property type="match status" value="1"/>
</dbReference>
<evidence type="ECO:0000256" key="15">
    <source>
        <dbReference type="SAM" id="MobiDB-lite"/>
    </source>
</evidence>
<keyword evidence="6" id="KW-0863">Zinc-finger</keyword>
<accession>A0ABD0KE36</accession>
<dbReference type="Pfam" id="PF07717">
    <property type="entry name" value="OB_NTP_bind"/>
    <property type="match status" value="1"/>
</dbReference>
<dbReference type="InterPro" id="IPR012677">
    <property type="entry name" value="Nucleotide-bd_a/b_plait_sf"/>
</dbReference>
<dbReference type="SUPFAM" id="SSF52540">
    <property type="entry name" value="P-loop containing nucleoside triphosphate hydrolases"/>
    <property type="match status" value="1"/>
</dbReference>
<dbReference type="InterPro" id="IPR048333">
    <property type="entry name" value="HA2_WH"/>
</dbReference>
<dbReference type="PROSITE" id="PS51192">
    <property type="entry name" value="HELICASE_ATP_BIND_1"/>
    <property type="match status" value="1"/>
</dbReference>
<dbReference type="Pfam" id="PF04408">
    <property type="entry name" value="WHD_HA2"/>
    <property type="match status" value="1"/>
</dbReference>
<feature type="domain" description="RING-type" evidence="18">
    <location>
        <begin position="1473"/>
        <end position="1691"/>
    </location>
</feature>
<evidence type="ECO:0000259" key="18">
    <source>
        <dbReference type="PROSITE" id="PS51873"/>
    </source>
</evidence>
<evidence type="ECO:0000313" key="19">
    <source>
        <dbReference type="EMBL" id="KAK7485411.1"/>
    </source>
</evidence>
<dbReference type="GO" id="GO:0008270">
    <property type="term" value="F:zinc ion binding"/>
    <property type="evidence" value="ECO:0007669"/>
    <property type="project" value="UniProtKB-KW"/>
</dbReference>
<dbReference type="InterPro" id="IPR035979">
    <property type="entry name" value="RBD_domain_sf"/>
</dbReference>
<dbReference type="InterPro" id="IPR014001">
    <property type="entry name" value="Helicase_ATP-bd"/>
</dbReference>
<keyword evidence="20" id="KW-1185">Reference proteome</keyword>
<dbReference type="GO" id="GO:0003724">
    <property type="term" value="F:RNA helicase activity"/>
    <property type="evidence" value="ECO:0007669"/>
    <property type="project" value="UniProtKB-EC"/>
</dbReference>
<dbReference type="Gene3D" id="3.30.70.330">
    <property type="match status" value="1"/>
</dbReference>
<evidence type="ECO:0000256" key="11">
    <source>
        <dbReference type="ARBA" id="ARBA00022840"/>
    </source>
</evidence>
<dbReference type="Pfam" id="PF22191">
    <property type="entry name" value="IBR_1"/>
    <property type="match status" value="1"/>
</dbReference>
<dbReference type="CDD" id="cd18791">
    <property type="entry name" value="SF2_C_RHA"/>
    <property type="match status" value="1"/>
</dbReference>
<proteinExistence type="inferred from homology"/>
<keyword evidence="8" id="KW-0378">Hydrolase</keyword>
<evidence type="ECO:0000313" key="20">
    <source>
        <dbReference type="Proteomes" id="UP001519460"/>
    </source>
</evidence>
<dbReference type="InterPro" id="IPR013083">
    <property type="entry name" value="Znf_RING/FYVE/PHD"/>
</dbReference>
<dbReference type="Pfam" id="PF00271">
    <property type="entry name" value="Helicase_C"/>
    <property type="match status" value="1"/>
</dbReference>
<dbReference type="CDD" id="cd20335">
    <property type="entry name" value="BRcat_RBR"/>
    <property type="match status" value="1"/>
</dbReference>
<feature type="compositionally biased region" description="Basic and acidic residues" evidence="15">
    <location>
        <begin position="1"/>
        <end position="13"/>
    </location>
</feature>
<evidence type="ECO:0000256" key="3">
    <source>
        <dbReference type="ARBA" id="ARBA00022723"/>
    </source>
</evidence>
<dbReference type="Proteomes" id="UP001519460">
    <property type="component" value="Unassembled WGS sequence"/>
</dbReference>
<evidence type="ECO:0000259" key="17">
    <source>
        <dbReference type="PROSITE" id="PS51194"/>
    </source>
</evidence>
<dbReference type="InterPro" id="IPR001650">
    <property type="entry name" value="Helicase_C-like"/>
</dbReference>
<feature type="region of interest" description="Disordered" evidence="15">
    <location>
        <begin position="1"/>
        <end position="35"/>
    </location>
</feature>
<dbReference type="InterPro" id="IPR044066">
    <property type="entry name" value="TRIAD_supradom"/>
</dbReference>
<dbReference type="InterPro" id="IPR002867">
    <property type="entry name" value="IBR_dom"/>
</dbReference>
<feature type="domain" description="Helicase ATP-binding" evidence="16">
    <location>
        <begin position="256"/>
        <end position="419"/>
    </location>
</feature>
<evidence type="ECO:0000256" key="8">
    <source>
        <dbReference type="ARBA" id="ARBA00022801"/>
    </source>
</evidence>
<dbReference type="Gene3D" id="3.40.50.300">
    <property type="entry name" value="P-loop containing nucleotide triphosphate hydrolases"/>
    <property type="match status" value="2"/>
</dbReference>
<dbReference type="SMART" id="SM00847">
    <property type="entry name" value="HA2"/>
    <property type="match status" value="1"/>
</dbReference>
<dbReference type="Gene3D" id="1.20.120.1080">
    <property type="match status" value="1"/>
</dbReference>
<dbReference type="SMART" id="SM00490">
    <property type="entry name" value="HELICc"/>
    <property type="match status" value="1"/>
</dbReference>
<keyword evidence="9" id="KW-0347">Helicase</keyword>
<dbReference type="SUPFAM" id="SSF57850">
    <property type="entry name" value="RING/U-box"/>
    <property type="match status" value="3"/>
</dbReference>
<evidence type="ECO:0000256" key="12">
    <source>
        <dbReference type="ARBA" id="ARBA00038040"/>
    </source>
</evidence>
<name>A0ABD0KE36_9CAEN</name>
<evidence type="ECO:0000256" key="14">
    <source>
        <dbReference type="SAM" id="Coils"/>
    </source>
</evidence>
<dbReference type="Pfam" id="PF00270">
    <property type="entry name" value="DEAD"/>
    <property type="match status" value="1"/>
</dbReference>
<dbReference type="PANTHER" id="PTHR18934">
    <property type="entry name" value="ATP-DEPENDENT RNA HELICASE"/>
    <property type="match status" value="1"/>
</dbReference>
<keyword evidence="14" id="KW-0175">Coiled coil</keyword>
<dbReference type="SUPFAM" id="SSF54928">
    <property type="entry name" value="RNA-binding domain, RBD"/>
    <property type="match status" value="1"/>
</dbReference>
<dbReference type="InterPro" id="IPR002464">
    <property type="entry name" value="DNA/RNA_helicase_DEAH_CS"/>
</dbReference>
<keyword evidence="4" id="KW-0677">Repeat</keyword>
<dbReference type="InterPro" id="IPR027417">
    <property type="entry name" value="P-loop_NTPase"/>
</dbReference>
<keyword evidence="2" id="KW-0808">Transferase</keyword>
<dbReference type="Gene3D" id="3.30.40.10">
    <property type="entry name" value="Zinc/RING finger domain, C3HC4 (zinc finger)"/>
    <property type="match status" value="1"/>
</dbReference>
<keyword evidence="11" id="KW-0067">ATP-binding</keyword>
<comment type="caution">
    <text evidence="19">The sequence shown here is derived from an EMBL/GenBank/DDBJ whole genome shotgun (WGS) entry which is preliminary data.</text>
</comment>
<keyword evidence="3" id="KW-0479">Metal-binding</keyword>
<dbReference type="EMBL" id="JACVVK020000195">
    <property type="protein sequence ID" value="KAK7485411.1"/>
    <property type="molecule type" value="Genomic_DNA"/>
</dbReference>
<dbReference type="PROSITE" id="PS51194">
    <property type="entry name" value="HELICASE_CTER"/>
    <property type="match status" value="1"/>
</dbReference>
<evidence type="ECO:0000256" key="10">
    <source>
        <dbReference type="ARBA" id="ARBA00022833"/>
    </source>
</evidence>
<dbReference type="SMART" id="SM00647">
    <property type="entry name" value="IBR"/>
    <property type="match status" value="2"/>
</dbReference>
<organism evidence="19 20">
    <name type="scientific">Batillaria attramentaria</name>
    <dbReference type="NCBI Taxonomy" id="370345"/>
    <lineage>
        <taxon>Eukaryota</taxon>
        <taxon>Metazoa</taxon>
        <taxon>Spiralia</taxon>
        <taxon>Lophotrochozoa</taxon>
        <taxon>Mollusca</taxon>
        <taxon>Gastropoda</taxon>
        <taxon>Caenogastropoda</taxon>
        <taxon>Sorbeoconcha</taxon>
        <taxon>Cerithioidea</taxon>
        <taxon>Batillariidae</taxon>
        <taxon>Batillaria</taxon>
    </lineage>
</organism>
<dbReference type="InterPro" id="IPR013087">
    <property type="entry name" value="Znf_C2H2_type"/>
</dbReference>
<dbReference type="InterPro" id="IPR007502">
    <property type="entry name" value="Helicase-assoc_dom"/>
</dbReference>
<evidence type="ECO:0000256" key="13">
    <source>
        <dbReference type="PROSITE-ProRule" id="PRU00117"/>
    </source>
</evidence>
<dbReference type="PROSITE" id="PS51873">
    <property type="entry name" value="TRIAD"/>
    <property type="match status" value="1"/>
</dbReference>
<evidence type="ECO:0000256" key="4">
    <source>
        <dbReference type="ARBA" id="ARBA00022737"/>
    </source>
</evidence>
<keyword evidence="13" id="KW-0694">RNA-binding</keyword>
<feature type="domain" description="Helicase C-terminal" evidence="17">
    <location>
        <begin position="439"/>
        <end position="618"/>
    </location>
</feature>
<dbReference type="InterPro" id="IPR017907">
    <property type="entry name" value="Znf_RING_CS"/>
</dbReference>
<evidence type="ECO:0000256" key="1">
    <source>
        <dbReference type="ARBA" id="ARBA00012552"/>
    </source>
</evidence>
<dbReference type="CDD" id="cd22585">
    <property type="entry name" value="Rcat_RBR_DEAH12-like"/>
    <property type="match status" value="1"/>
</dbReference>
<dbReference type="InterPro" id="IPR011545">
    <property type="entry name" value="DEAD/DEAH_box_helicase_dom"/>
</dbReference>
<keyword evidence="10" id="KW-0862">Zinc</keyword>
<dbReference type="GO" id="GO:0016740">
    <property type="term" value="F:transferase activity"/>
    <property type="evidence" value="ECO:0007669"/>
    <property type="project" value="UniProtKB-KW"/>
</dbReference>
<sequence>MDGDQEPRADRPLPRPRTKKFATTNTTMPEKKQKEQETQLFVRVHDVISNVRVLGDVLTAKVNTEGVEFTPTETDVKRSDTFTYCTLTCPSKALAKRLRYLLLKDRQRFRPLIDCSFTEFDQEDVIQRRFKHKREELKQRFQTELDTRSEEVLRKHNQRLEDVVQKIDAARQRLNDLYVYKQTKEEITALEHKQVELQKQKQEFLKAVDGYRHRLVAIGNNKSFERDIQALRKGFGVECCRLEKHLPMYARKQDIIDLVKNNQVSIILAETGSGKSTQVVQYLLETDVAERGTIVCTQPRKVAAVSLATHVAKELATNVGKEVGYKVGSKCKRSDSTKVVFMTDHALLNECLADPSLSGFSCIVVDEAHERSLYTDLLLGMIKRCMKKRPELRVIITSATIDPEVFVQFFGGDCPIMNVSGRTFPVEVVWQDADSEENDFENYVDEAVKKAVEIHTKEPKGDILVFLTSPAEIDKCCEFFQETLKDHTDFQCFPLHGQLQPDEQQKVFEPLGKNKRKIVFATNCAETSITIDGIKYVVDTGVAKEMRYDAKKNVNSLSVTIISRSSADQRKGRAGRTAPGKCYRLYSQRSYNDMDAISLPEILKTHLGQALLKLAELGIGPDMYDFVQSPSPDAISAALETLVQLGAMENGKITETGRWMARLPFDPKLGLLTLLGKNNDVLFDSVVLAAVMNAGSAIFYRGTTPEDHTKLDKAKAKFSHSGGDCLTSLKLYKEWQEVPEKQKNKWCVDNSVNAKVIRGVRDVVNEVSLVLKRDAGIEVSHTFSEVESVSDLLRRLIFQCYFTNLCHFLGHEKAGFFAATACRQVHFHPSSAMNALASFPEWVVYHQLMKTSRDFITGITPVDGNWLADIKKAKLGFDIEEIRNKKVQKIYSQPVGTHAFFQLVGPRYSKMREYEERFSGDTSDVLVLEASREMGEVRVLSTDAADSLKGLTDMLASTVKTAVEELEADDKEVPVGKDDSRLRVVLGAGGQVIETLMPTESRKVFVTHPSSDADEESILQKFRHFGTIRFLYQFPKGDRWGFLIFKTAKQARAAEEGTKDDESDIGQVEFRPPVRQNAEFKARLSWCRRPSRGFGFAEVSPAYLSSCLVKGSFCVDGSLITIQKDKKRENSLYLKGLPSVVSEDVIKRSLLHELGQKEDAKGVVYNVTVSRQRIGPTDNNELRRLERQITAHFEARLVASRVQVTVRKPKGEQTATFLAEACFSDPIEGFAACRALRGNFVLNSQAVDIEPILLSTITVRERVMETCKAQYEEAVRELTDRGIEITCRQLRNNNFLVSIKAMDLEDVVRGRAFLNDVFKGDVLDCIADPNMQHLLTAAGRKFLQEAEKDTGAYVCVDNRLRTIAIHGSDRVRTQVRLKMKEYLDLVLSGTVEDVTLKGSDNPPGLLKALITKHGDDLDGLRSDLGLHSVTVDYRRHKLKLTGTPDKIQKAKDQIQATKNQLWATSKEAKPEEDDIECPACFCPIEISELYRLEICAHPYCRGCLKHQVTSAIKDRSLPVVCCQEGCGRPLAWRDFNNLVRVGDIKLTDLTTAAVTAFVLANRHVARFCTTPDCPMLYRVSTEDKAEVFQCPECGVRTCTACHAQSHDGITCAMLRDTKDEAKGVEAWASQDRNRRRACPGCGSPIEKIGGCNRMNCSACKTIFCWPCGAKFATEKACYDHLAKNHDGIFDPNNL</sequence>
<dbReference type="GO" id="GO:0016787">
    <property type="term" value="F:hydrolase activity"/>
    <property type="evidence" value="ECO:0007669"/>
    <property type="project" value="UniProtKB-KW"/>
</dbReference>
<comment type="similarity">
    <text evidence="12">Belongs to the DEAD box helicase family. DEAH subfamily. PRP16 sub-subfamily.</text>
</comment>
<keyword evidence="5" id="KW-0547">Nucleotide-binding</keyword>
<dbReference type="SMART" id="SM00487">
    <property type="entry name" value="DEXDc"/>
    <property type="match status" value="1"/>
</dbReference>
<evidence type="ECO:0000256" key="6">
    <source>
        <dbReference type="ARBA" id="ARBA00022771"/>
    </source>
</evidence>
<dbReference type="Gene3D" id="1.20.120.1750">
    <property type="match status" value="1"/>
</dbReference>
<evidence type="ECO:0000256" key="5">
    <source>
        <dbReference type="ARBA" id="ARBA00022741"/>
    </source>
</evidence>
<dbReference type="PROSITE" id="PS00690">
    <property type="entry name" value="DEAH_ATP_HELICASE"/>
    <property type="match status" value="1"/>
</dbReference>
<dbReference type="GO" id="GO:0003723">
    <property type="term" value="F:RNA binding"/>
    <property type="evidence" value="ECO:0007669"/>
    <property type="project" value="UniProtKB-UniRule"/>
</dbReference>
<keyword evidence="7" id="KW-0833">Ubl conjugation pathway</keyword>
<evidence type="ECO:0000256" key="2">
    <source>
        <dbReference type="ARBA" id="ARBA00022679"/>
    </source>
</evidence>
<dbReference type="PROSITE" id="PS00518">
    <property type="entry name" value="ZF_RING_1"/>
    <property type="match status" value="1"/>
</dbReference>
<dbReference type="Pfam" id="PF01485">
    <property type="entry name" value="IBR"/>
    <property type="match status" value="1"/>
</dbReference>
<evidence type="ECO:0000256" key="9">
    <source>
        <dbReference type="ARBA" id="ARBA00022806"/>
    </source>
</evidence>
<dbReference type="PROSITE" id="PS00028">
    <property type="entry name" value="ZINC_FINGER_C2H2_1"/>
    <property type="match status" value="1"/>
</dbReference>
<feature type="coiled-coil region" evidence="14">
    <location>
        <begin position="153"/>
        <end position="200"/>
    </location>
</feature>
<evidence type="ECO:0000259" key="16">
    <source>
        <dbReference type="PROSITE" id="PS51192"/>
    </source>
</evidence>
<dbReference type="InterPro" id="IPR056245">
    <property type="entry name" value="KH_DEAH11/12"/>
</dbReference>
<dbReference type="InterPro" id="IPR011709">
    <property type="entry name" value="DEAD-box_helicase_OB_fold"/>
</dbReference>
<reference evidence="19 20" key="1">
    <citation type="journal article" date="2023" name="Sci. Data">
        <title>Genome assembly of the Korean intertidal mud-creeper Batillaria attramentaria.</title>
        <authorList>
            <person name="Patra A.K."/>
            <person name="Ho P.T."/>
            <person name="Jun S."/>
            <person name="Lee S.J."/>
            <person name="Kim Y."/>
            <person name="Won Y.J."/>
        </authorList>
    </citation>
    <scope>NUCLEOTIDE SEQUENCE [LARGE SCALE GENOMIC DNA]</scope>
    <source>
        <strain evidence="19">Wonlab-2016</strain>
    </source>
</reference>
<dbReference type="Pfam" id="PF24471">
    <property type="entry name" value="KH_DEAH11"/>
    <property type="match status" value="1"/>
</dbReference>
<dbReference type="EC" id="3.6.4.13" evidence="1"/>
<gene>
    <name evidence="19" type="ORF">BaRGS_00023359</name>
</gene>